<dbReference type="InterPro" id="IPR032710">
    <property type="entry name" value="NTF2-like_dom_sf"/>
</dbReference>
<dbReference type="InterPro" id="IPR009959">
    <property type="entry name" value="Cyclase_SnoaL-like"/>
</dbReference>
<protein>
    <recommendedName>
        <fullName evidence="3">SnoaL-like domain-containing protein</fullName>
    </recommendedName>
</protein>
<proteinExistence type="predicted"/>
<dbReference type="Gene3D" id="3.10.450.50">
    <property type="match status" value="1"/>
</dbReference>
<accession>L9VXJ0</accession>
<dbReference type="SUPFAM" id="SSF54427">
    <property type="entry name" value="NTF2-like"/>
    <property type="match status" value="1"/>
</dbReference>
<name>L9VXJ0_9EURY</name>
<dbReference type="STRING" id="1114856.GCA_000383975_02207"/>
<comment type="caution">
    <text evidence="1">The sequence shown here is derived from an EMBL/GenBank/DDBJ whole genome shotgun (WGS) entry which is preliminary data.</text>
</comment>
<organism evidence="1 2">
    <name type="scientific">Natronorubrum tibetense GA33</name>
    <dbReference type="NCBI Taxonomy" id="1114856"/>
    <lineage>
        <taxon>Archaea</taxon>
        <taxon>Methanobacteriati</taxon>
        <taxon>Methanobacteriota</taxon>
        <taxon>Stenosarchaea group</taxon>
        <taxon>Halobacteria</taxon>
        <taxon>Halobacteriales</taxon>
        <taxon>Natrialbaceae</taxon>
        <taxon>Natronorubrum</taxon>
    </lineage>
</organism>
<dbReference type="PANTHER" id="PTHR38436:SF1">
    <property type="entry name" value="ESTER CYCLASE"/>
    <property type="match status" value="1"/>
</dbReference>
<dbReference type="AlphaFoldDB" id="L9VXJ0"/>
<reference evidence="1 2" key="1">
    <citation type="journal article" date="2014" name="PLoS Genet.">
        <title>Phylogenetically driven sequencing of extremely halophilic archaea reveals strategies for static and dynamic osmo-response.</title>
        <authorList>
            <person name="Becker E.A."/>
            <person name="Seitzer P.M."/>
            <person name="Tritt A."/>
            <person name="Larsen D."/>
            <person name="Krusor M."/>
            <person name="Yao A.I."/>
            <person name="Wu D."/>
            <person name="Madern D."/>
            <person name="Eisen J.A."/>
            <person name="Darling A.E."/>
            <person name="Facciotti M.T."/>
        </authorList>
    </citation>
    <scope>NUCLEOTIDE SEQUENCE [LARGE SCALE GENOMIC DNA]</scope>
    <source>
        <strain evidence="1 2">GA33</strain>
    </source>
</reference>
<dbReference type="EMBL" id="AOHW01000026">
    <property type="protein sequence ID" value="ELY41905.1"/>
    <property type="molecule type" value="Genomic_DNA"/>
</dbReference>
<dbReference type="PATRIC" id="fig|1114856.3.peg.1862"/>
<dbReference type="Pfam" id="PF07366">
    <property type="entry name" value="SnoaL"/>
    <property type="match status" value="1"/>
</dbReference>
<gene>
    <name evidence="1" type="ORF">C496_08921</name>
</gene>
<dbReference type="PANTHER" id="PTHR38436">
    <property type="entry name" value="POLYKETIDE CYCLASE SNOAL-LIKE DOMAIN"/>
    <property type="match status" value="1"/>
</dbReference>
<keyword evidence="2" id="KW-1185">Reference proteome</keyword>
<evidence type="ECO:0000313" key="2">
    <source>
        <dbReference type="Proteomes" id="UP000011599"/>
    </source>
</evidence>
<sequence>MDPVHLLVRAVWSAGDLALIDELVTDDYVHSDVLLPDSLEGPAAFREWVETVREGTPDMTKTVRETYVDDDTAIVVYTASGTHEGDIFGIAPTGRSIEVDGVVVSRVTNGRLVESTDVWDAFGLFAQLGTFPEVR</sequence>
<dbReference type="Proteomes" id="UP000011599">
    <property type="component" value="Unassembled WGS sequence"/>
</dbReference>
<evidence type="ECO:0008006" key="3">
    <source>
        <dbReference type="Google" id="ProtNLM"/>
    </source>
</evidence>
<dbReference type="GO" id="GO:0030638">
    <property type="term" value="P:polyketide metabolic process"/>
    <property type="evidence" value="ECO:0007669"/>
    <property type="project" value="InterPro"/>
</dbReference>
<dbReference type="eggNOG" id="arCOG06513">
    <property type="taxonomic scope" value="Archaea"/>
</dbReference>
<evidence type="ECO:0000313" key="1">
    <source>
        <dbReference type="EMBL" id="ELY41905.1"/>
    </source>
</evidence>